<protein>
    <submittedName>
        <fullName evidence="8">Phosphonate dehydrogenase</fullName>
    </submittedName>
</protein>
<dbReference type="InterPro" id="IPR036291">
    <property type="entry name" value="NAD(P)-bd_dom_sf"/>
</dbReference>
<keyword evidence="4" id="KW-0520">NAD</keyword>
<keyword evidence="2" id="KW-0028">Amino-acid biosynthesis</keyword>
<evidence type="ECO:0000259" key="6">
    <source>
        <dbReference type="Pfam" id="PF00389"/>
    </source>
</evidence>
<dbReference type="InterPro" id="IPR050857">
    <property type="entry name" value="D-2-hydroxyacid_DH"/>
</dbReference>
<dbReference type="InterPro" id="IPR006140">
    <property type="entry name" value="D-isomer_DH_NAD-bd"/>
</dbReference>
<dbReference type="RefSeq" id="WP_027189486.1">
    <property type="nucleotide sequence ID" value="NZ_FPIW01000096.1"/>
</dbReference>
<evidence type="ECO:0000313" key="9">
    <source>
        <dbReference type="Proteomes" id="UP000182680"/>
    </source>
</evidence>
<comment type="similarity">
    <text evidence="1 5">Belongs to the D-isomer specific 2-hydroxyacid dehydrogenase family.</text>
</comment>
<reference evidence="9" key="1">
    <citation type="submission" date="2016-11" db="EMBL/GenBank/DDBJ databases">
        <authorList>
            <person name="Jaros S."/>
            <person name="Januszkiewicz K."/>
            <person name="Wedrychowicz H."/>
        </authorList>
    </citation>
    <scope>NUCLEOTIDE SEQUENCE [LARGE SCALE GENOMIC DNA]</scope>
    <source>
        <strain evidence="9">DSM 7057</strain>
    </source>
</reference>
<organism evidence="8 9">
    <name type="scientific">Desulfovibrio desulfuricans</name>
    <dbReference type="NCBI Taxonomy" id="876"/>
    <lineage>
        <taxon>Bacteria</taxon>
        <taxon>Pseudomonadati</taxon>
        <taxon>Thermodesulfobacteriota</taxon>
        <taxon>Desulfovibrionia</taxon>
        <taxon>Desulfovibrionales</taxon>
        <taxon>Desulfovibrionaceae</taxon>
        <taxon>Desulfovibrio</taxon>
    </lineage>
</organism>
<evidence type="ECO:0000256" key="4">
    <source>
        <dbReference type="ARBA" id="ARBA00023027"/>
    </source>
</evidence>
<dbReference type="Pfam" id="PF00389">
    <property type="entry name" value="2-Hacid_dh"/>
    <property type="match status" value="1"/>
</dbReference>
<evidence type="ECO:0000256" key="2">
    <source>
        <dbReference type="ARBA" id="ARBA00022605"/>
    </source>
</evidence>
<evidence type="ECO:0000313" key="8">
    <source>
        <dbReference type="EMBL" id="SFW73833.1"/>
    </source>
</evidence>
<dbReference type="EMBL" id="FPIW01000096">
    <property type="protein sequence ID" value="SFW73833.1"/>
    <property type="molecule type" value="Genomic_DNA"/>
</dbReference>
<dbReference type="Pfam" id="PF02826">
    <property type="entry name" value="2-Hacid_dh_C"/>
    <property type="match status" value="1"/>
</dbReference>
<dbReference type="CDD" id="cd12157">
    <property type="entry name" value="PTDH"/>
    <property type="match status" value="1"/>
</dbReference>
<evidence type="ECO:0000256" key="1">
    <source>
        <dbReference type="ARBA" id="ARBA00005854"/>
    </source>
</evidence>
<sequence>MSQKPLCVVTHWVHPEIINYLEPHCRLVVNKTRETWPRQILFDHLKEADAAMMFMPDWVDAELLDNAPRLKIVGAALKGYDNFDVDALTSRGVWLSYVPDLLTIPTAELTIALMLALGRHVLPGDKRVRSGAFEGWRPIFYGQGLHGSTVGIIGLGRLGQAVAQRLAGWGVKLIGYDIAELPDERKRELALAQTDMPTLLATADWVVCVSPLTPESKGLLGAAELAAMKPGAFLVNTGRGSCVDEEAVTEALEKGHLAGYAADVFAFEDWGLADRPRDVPEALRDPGLRTVFTPHLGSAVEQVRIDIAMEAARNIVDVLCGKAPRNPVNTI</sequence>
<accession>A0AA94HVD6</accession>
<comment type="caution">
    <text evidence="8">The sequence shown here is derived from an EMBL/GenBank/DDBJ whole genome shotgun (WGS) entry which is preliminary data.</text>
</comment>
<evidence type="ECO:0000256" key="3">
    <source>
        <dbReference type="ARBA" id="ARBA00023002"/>
    </source>
</evidence>
<dbReference type="Gene3D" id="3.40.50.720">
    <property type="entry name" value="NAD(P)-binding Rossmann-like Domain"/>
    <property type="match status" value="2"/>
</dbReference>
<keyword evidence="3 5" id="KW-0560">Oxidoreductase</keyword>
<dbReference type="PANTHER" id="PTHR42789">
    <property type="entry name" value="D-ISOMER SPECIFIC 2-HYDROXYACID DEHYDROGENASE FAMILY PROTEIN (AFU_ORTHOLOGUE AFUA_6G10090)"/>
    <property type="match status" value="1"/>
</dbReference>
<dbReference type="PANTHER" id="PTHR42789:SF1">
    <property type="entry name" value="D-ISOMER SPECIFIC 2-HYDROXYACID DEHYDROGENASE FAMILY PROTEIN (AFU_ORTHOLOGUE AFUA_6G10090)"/>
    <property type="match status" value="1"/>
</dbReference>
<gene>
    <name evidence="8" type="ORF">SAMN02910291_02832</name>
</gene>
<evidence type="ECO:0000256" key="5">
    <source>
        <dbReference type="RuleBase" id="RU003719"/>
    </source>
</evidence>
<evidence type="ECO:0000259" key="7">
    <source>
        <dbReference type="Pfam" id="PF02826"/>
    </source>
</evidence>
<proteinExistence type="inferred from homology"/>
<dbReference type="SUPFAM" id="SSF52283">
    <property type="entry name" value="Formate/glycerate dehydrogenase catalytic domain-like"/>
    <property type="match status" value="1"/>
</dbReference>
<dbReference type="PROSITE" id="PS00065">
    <property type="entry name" value="D_2_HYDROXYACID_DH_1"/>
    <property type="match status" value="1"/>
</dbReference>
<dbReference type="GO" id="GO:0051287">
    <property type="term" value="F:NAD binding"/>
    <property type="evidence" value="ECO:0007669"/>
    <property type="project" value="InterPro"/>
</dbReference>
<dbReference type="SUPFAM" id="SSF51735">
    <property type="entry name" value="NAD(P)-binding Rossmann-fold domains"/>
    <property type="match status" value="1"/>
</dbReference>
<dbReference type="InterPro" id="IPR006139">
    <property type="entry name" value="D-isomer_2_OHA_DH_cat_dom"/>
</dbReference>
<dbReference type="Proteomes" id="UP000182680">
    <property type="component" value="Unassembled WGS sequence"/>
</dbReference>
<feature type="domain" description="D-isomer specific 2-hydroxyacid dehydrogenase NAD-binding" evidence="7">
    <location>
        <begin position="111"/>
        <end position="297"/>
    </location>
</feature>
<dbReference type="GO" id="GO:0008652">
    <property type="term" value="P:amino acid biosynthetic process"/>
    <property type="evidence" value="ECO:0007669"/>
    <property type="project" value="UniProtKB-KW"/>
</dbReference>
<dbReference type="InterPro" id="IPR029752">
    <property type="entry name" value="D-isomer_DH_CS1"/>
</dbReference>
<feature type="domain" description="D-isomer specific 2-hydroxyacid dehydrogenase catalytic" evidence="6">
    <location>
        <begin position="8"/>
        <end position="329"/>
    </location>
</feature>
<dbReference type="GO" id="GO:0016616">
    <property type="term" value="F:oxidoreductase activity, acting on the CH-OH group of donors, NAD or NADP as acceptor"/>
    <property type="evidence" value="ECO:0007669"/>
    <property type="project" value="InterPro"/>
</dbReference>
<dbReference type="AlphaFoldDB" id="A0AA94HVD6"/>
<name>A0AA94HVD6_DESDE</name>